<comment type="caution">
    <text evidence="1">The sequence shown here is derived from an EMBL/GenBank/DDBJ whole genome shotgun (WGS) entry which is preliminary data.</text>
</comment>
<evidence type="ECO:0000313" key="2">
    <source>
        <dbReference type="Proteomes" id="UP001384579"/>
    </source>
</evidence>
<keyword evidence="2" id="KW-1185">Reference proteome</keyword>
<dbReference type="RefSeq" id="WP_340541278.1">
    <property type="nucleotide sequence ID" value="NZ_JBBLXS010000041.1"/>
</dbReference>
<sequence>MNQSLGRSPKRGFLSVSFSKALTIGVLSAILPLLGHAQPSVAQTCNPFGCSQPGAGACNPFGCPNPGADPCTPFGCPASPTPAGGTAAQPPVIYQSQPPVIYQPRRQIGGSPQGISNCMKNLMYEQQLVCTRSYCSQVSREDGWGG</sequence>
<gene>
    <name evidence="1" type="ORF">WMG39_05320</name>
</gene>
<feature type="non-terminal residue" evidence="1">
    <location>
        <position position="146"/>
    </location>
</feature>
<protein>
    <submittedName>
        <fullName evidence="1">Uncharacterized protein</fullName>
    </submittedName>
</protein>
<reference evidence="1 2" key="1">
    <citation type="journal article" date="2020" name="Harmful Algae">
        <title>Molecular and morphological characterization of a novel dihydroanatoxin-a producing Microcoleus species (cyanobacteria) from the Russian River, California, USA.</title>
        <authorList>
            <person name="Conklin K.Y."/>
            <person name="Stancheva R."/>
            <person name="Otten T.G."/>
            <person name="Fadness R."/>
            <person name="Boyer G.L."/>
            <person name="Read B."/>
            <person name="Zhang X."/>
            <person name="Sheath R.G."/>
        </authorList>
    </citation>
    <scope>NUCLEOTIDE SEQUENCE [LARGE SCALE GENOMIC DNA]</scope>
    <source>
        <strain evidence="1 2">PTRS2</strain>
    </source>
</reference>
<evidence type="ECO:0000313" key="1">
    <source>
        <dbReference type="EMBL" id="MEK0184268.1"/>
    </source>
</evidence>
<dbReference type="EMBL" id="JBBLXS010000041">
    <property type="protein sequence ID" value="MEK0184268.1"/>
    <property type="molecule type" value="Genomic_DNA"/>
</dbReference>
<proteinExistence type="predicted"/>
<organism evidence="1 2">
    <name type="scientific">Microcoleus anatoxicus PTRS2</name>
    <dbReference type="NCBI Taxonomy" id="2705321"/>
    <lineage>
        <taxon>Bacteria</taxon>
        <taxon>Bacillati</taxon>
        <taxon>Cyanobacteriota</taxon>
        <taxon>Cyanophyceae</taxon>
        <taxon>Oscillatoriophycideae</taxon>
        <taxon>Oscillatoriales</taxon>
        <taxon>Microcoleaceae</taxon>
        <taxon>Microcoleus</taxon>
        <taxon>Microcoleus anatoxicus</taxon>
    </lineage>
</organism>
<accession>A0ABU8YIR8</accession>
<name>A0ABU8YIR8_9CYAN</name>
<dbReference type="Proteomes" id="UP001384579">
    <property type="component" value="Unassembled WGS sequence"/>
</dbReference>